<organism evidence="2 3">
    <name type="scientific">Octadecabacter antarcticus 307</name>
    <dbReference type="NCBI Taxonomy" id="391626"/>
    <lineage>
        <taxon>Bacteria</taxon>
        <taxon>Pseudomonadati</taxon>
        <taxon>Pseudomonadota</taxon>
        <taxon>Alphaproteobacteria</taxon>
        <taxon>Rhodobacterales</taxon>
        <taxon>Roseobacteraceae</taxon>
        <taxon>Octadecabacter</taxon>
    </lineage>
</organism>
<dbReference type="PANTHER" id="PTHR12110">
    <property type="entry name" value="HYDROXYPYRUVATE ISOMERASE"/>
    <property type="match status" value="1"/>
</dbReference>
<dbReference type="InterPro" id="IPR013022">
    <property type="entry name" value="Xyl_isomerase-like_TIM-brl"/>
</dbReference>
<dbReference type="OrthoDB" id="2274384at2"/>
<dbReference type="InterPro" id="IPR036237">
    <property type="entry name" value="Xyl_isomerase-like_sf"/>
</dbReference>
<dbReference type="InterPro" id="IPR050312">
    <property type="entry name" value="IolE/XylAMocC-like"/>
</dbReference>
<dbReference type="Pfam" id="PF01261">
    <property type="entry name" value="AP_endonuc_2"/>
    <property type="match status" value="1"/>
</dbReference>
<sequence>MINRALNHMAAPRLNWSELLGLADRLCCVGVEFRNDLPGELFDGASPQKVGDAARASGLRILALAEVKAFNDWSDAKREEAAALMKIAKACGAETVSLIARNDAKGMGDTERRADLAVALRELKPLLDEHDLVGLIETLGFETCALRRKSEAVEAIETLGAKTRFRIVHDTFHHVVAGGGAIFPEHTGMVHISGIVEHDVLLSKLEDPMRVLVDTNDRIDNVGQVSALLDAGYDGPVSFEPFAQEVHVLANPQAKLLQSFQYIEATLQEAMPDR</sequence>
<dbReference type="Gene3D" id="3.20.20.150">
    <property type="entry name" value="Divalent-metal-dependent TIM barrel enzymes"/>
    <property type="match status" value="1"/>
</dbReference>
<evidence type="ECO:0000313" key="3">
    <source>
        <dbReference type="Proteomes" id="UP000005307"/>
    </source>
</evidence>
<name>M9R7B1_9RHOB</name>
<reference evidence="2 3" key="1">
    <citation type="journal article" date="2013" name="PLoS ONE">
        <title>Poles Apart: Arctic and Antarctic Octadecabacter strains Share High Genome Plasticity and a New Type of Xanthorhodopsin.</title>
        <authorList>
            <person name="Vollmers J."/>
            <person name="Voget S."/>
            <person name="Dietrich S."/>
            <person name="Gollnow K."/>
            <person name="Smits M."/>
            <person name="Meyer K."/>
            <person name="Brinkhoff T."/>
            <person name="Simon M."/>
            <person name="Daniel R."/>
        </authorList>
    </citation>
    <scope>NUCLEOTIDE SEQUENCE [LARGE SCALE GENOMIC DNA]</scope>
    <source>
        <strain evidence="2 3">307</strain>
    </source>
</reference>
<dbReference type="Proteomes" id="UP000005307">
    <property type="component" value="Chromosome"/>
</dbReference>
<dbReference type="KEGG" id="oat:OAN307_c20150"/>
<dbReference type="HOGENOM" id="CLU_067093_0_0_5"/>
<evidence type="ECO:0000313" key="2">
    <source>
        <dbReference type="EMBL" id="AGI67658.1"/>
    </source>
</evidence>
<dbReference type="PIRSF" id="PIRSF036778">
    <property type="entry name" value="UCP036778"/>
    <property type="match status" value="1"/>
</dbReference>
<dbReference type="InterPro" id="IPR014621">
    <property type="entry name" value="UCP036778_sugar_epimerase"/>
</dbReference>
<feature type="domain" description="Xylose isomerase-like TIM barrel" evidence="1">
    <location>
        <begin position="42"/>
        <end position="263"/>
    </location>
</feature>
<gene>
    <name evidence="2" type="ORF">OAN307_c20150</name>
</gene>
<dbReference type="SUPFAM" id="SSF51658">
    <property type="entry name" value="Xylose isomerase-like"/>
    <property type="match status" value="1"/>
</dbReference>
<accession>M9R7B1</accession>
<keyword evidence="2" id="KW-0413">Isomerase</keyword>
<dbReference type="EMBL" id="CP003740">
    <property type="protein sequence ID" value="AGI67658.1"/>
    <property type="molecule type" value="Genomic_DNA"/>
</dbReference>
<keyword evidence="3" id="KW-1185">Reference proteome</keyword>
<dbReference type="eggNOG" id="COG4130">
    <property type="taxonomic scope" value="Bacteria"/>
</dbReference>
<proteinExistence type="predicted"/>
<dbReference type="STRING" id="391626.OAN307_c20150"/>
<dbReference type="GO" id="GO:0016853">
    <property type="term" value="F:isomerase activity"/>
    <property type="evidence" value="ECO:0007669"/>
    <property type="project" value="UniProtKB-KW"/>
</dbReference>
<dbReference type="AlphaFoldDB" id="M9R7B1"/>
<evidence type="ECO:0000259" key="1">
    <source>
        <dbReference type="Pfam" id="PF01261"/>
    </source>
</evidence>
<dbReference type="PANTHER" id="PTHR12110:SF21">
    <property type="entry name" value="XYLOSE ISOMERASE-LIKE TIM BARREL DOMAIN-CONTAINING PROTEIN"/>
    <property type="match status" value="1"/>
</dbReference>
<protein>
    <submittedName>
        <fullName evidence="2">Putative sugar isomerase</fullName>
    </submittedName>
</protein>